<evidence type="ECO:0000313" key="3">
    <source>
        <dbReference type="Proteomes" id="UP000515908"/>
    </source>
</evidence>
<feature type="region of interest" description="Disordered" evidence="1">
    <location>
        <begin position="124"/>
        <end position="161"/>
    </location>
</feature>
<dbReference type="AlphaFoldDB" id="A0A7G2CT58"/>
<accession>A0A7G2CT58</accession>
<evidence type="ECO:0000313" key="2">
    <source>
        <dbReference type="EMBL" id="CAD2222459.1"/>
    </source>
</evidence>
<reference evidence="2 3" key="1">
    <citation type="submission" date="2020-08" db="EMBL/GenBank/DDBJ databases">
        <authorList>
            <person name="Newling K."/>
            <person name="Davey J."/>
            <person name="Forrester S."/>
        </authorList>
    </citation>
    <scope>NUCLEOTIDE SEQUENCE [LARGE SCALE GENOMIC DNA]</scope>
    <source>
        <strain evidence="3">Crithidia deanei Carvalho (ATCC PRA-265)</strain>
    </source>
</reference>
<organism evidence="2 3">
    <name type="scientific">Angomonas deanei</name>
    <dbReference type="NCBI Taxonomy" id="59799"/>
    <lineage>
        <taxon>Eukaryota</taxon>
        <taxon>Discoba</taxon>
        <taxon>Euglenozoa</taxon>
        <taxon>Kinetoplastea</taxon>
        <taxon>Metakinetoplastina</taxon>
        <taxon>Trypanosomatida</taxon>
        <taxon>Trypanosomatidae</taxon>
        <taxon>Strigomonadinae</taxon>
        <taxon>Angomonas</taxon>
    </lineage>
</organism>
<dbReference type="EMBL" id="LR877170">
    <property type="protein sequence ID" value="CAD2222459.1"/>
    <property type="molecule type" value="Genomic_DNA"/>
</dbReference>
<evidence type="ECO:0000256" key="1">
    <source>
        <dbReference type="SAM" id="MobiDB-lite"/>
    </source>
</evidence>
<dbReference type="OrthoDB" id="264985at2759"/>
<feature type="compositionally biased region" description="Polar residues" evidence="1">
    <location>
        <begin position="129"/>
        <end position="142"/>
    </location>
</feature>
<feature type="region of interest" description="Disordered" evidence="1">
    <location>
        <begin position="253"/>
        <end position="285"/>
    </location>
</feature>
<feature type="compositionally biased region" description="Basic and acidic residues" evidence="1">
    <location>
        <begin position="266"/>
        <end position="278"/>
    </location>
</feature>
<name>A0A7G2CT58_9TRYP</name>
<keyword evidence="3" id="KW-1185">Reference proteome</keyword>
<proteinExistence type="predicted"/>
<dbReference type="VEuPathDB" id="TriTrypDB:ADEAN_001000300"/>
<dbReference type="Proteomes" id="UP000515908">
    <property type="component" value="Chromosome 26"/>
</dbReference>
<protein>
    <submittedName>
        <fullName evidence="2">Uncharacterized protein</fullName>
    </submittedName>
</protein>
<gene>
    <name evidence="2" type="ORF">ADEAN_001000300</name>
</gene>
<sequence length="335" mass="36433">MLPWVLIRTCCKQGIGNYRPALPNSQLPCCIRSDMFFMDFNDLKRLGFSRQAWIILTGSDKPFIEACSDPAVDRDPNMTNLLASRAQWQQMHPAGMMGFPGMMMGPGGMYPGMPGMPPGLMPGMMTPPQQGSLPPSGVNTPQRAGAPEAEAPEGERKRDADTGVAAVAAVAVAVRHTAAPAATSTPDWSRPAGRRVSLAVVASTTAVVAVLLGRVAAAAVVTAARPSRTLSLFQMIRWRYRRCHRQWYRSRFLPPLRPPPRRKGRKERDVTAAPDRGRRVPPLLPVGSDDTALERRVLGKENRGVIVAPSLVTRPLAGRAVIGVAPGKKRRRIKN</sequence>